<accession>A0ABN3J4S5</accession>
<sequence>MTRSGQHIPGYVEVQELGAGTQGRVVLARHEVTGGHVAIKYLASRLLGDTRARETFRSEAELLKRVANPHVARLLNYVEAPEGAAIVMEAVPGRSLRAVLNGHDRPLEPEAALTILKGSLQGLAAAHAVGVIHRDYKPANVLIQDDGQSKLIDFGVAVLSGQGNIMGTPAYMAPEQWEGAPATPATDVYAATCVLYECLTGHKPYYLATTQAALRAHHITAPVPIDELPEPLRPLVAQGMAKNPGRRHWDIVALLSELDAVASATYGSDWERRGLVSLCAAAAVLAATLPVAMLGGALTPGALIAPGAQAAGEAGRVLGGKGLLAKIGGAKGAGGAAAGTAAAVMIGLYFWPEGPGVGGTSTGDYRAYFTRPSVVLANASIPDGDNAASPLVSEKITITPARAKPGTRVRVDIIWHARTPWGLQYLGRGNFRCLSPNSERADAYHRGYSFGLGEERTQSKDTKKPDIWLYRTNDKSPNDIPTGTPVRVQGNLAKQHDQEKYYDNKHCSWTFNASTTIDFAVPLGSSVTPGKYRLSRYYPVGIGQVKVEVNRRLTTITPASAGARVEGSLPALEVLES</sequence>
<feature type="domain" description="Protein kinase" evidence="1">
    <location>
        <begin position="11"/>
        <end position="261"/>
    </location>
</feature>
<dbReference type="RefSeq" id="WP_344590063.1">
    <property type="nucleotide sequence ID" value="NZ_BAAARW010000012.1"/>
</dbReference>
<evidence type="ECO:0000313" key="2">
    <source>
        <dbReference type="EMBL" id="GAA2420882.1"/>
    </source>
</evidence>
<dbReference type="InterPro" id="IPR053235">
    <property type="entry name" value="Ser_Thr_kinase"/>
</dbReference>
<name>A0ABN3J4S5_9ACTN</name>
<evidence type="ECO:0000259" key="1">
    <source>
        <dbReference type="PROSITE" id="PS50011"/>
    </source>
</evidence>
<dbReference type="PANTHER" id="PTHR24361:SF613">
    <property type="entry name" value="NUCLEAR RECEPTOR-BINDING PROTEIN-RELATED"/>
    <property type="match status" value="1"/>
</dbReference>
<evidence type="ECO:0000313" key="3">
    <source>
        <dbReference type="Proteomes" id="UP001501231"/>
    </source>
</evidence>
<gene>
    <name evidence="2" type="ORF">GCM10010191_35280</name>
</gene>
<dbReference type="PANTHER" id="PTHR24361">
    <property type="entry name" value="MITOGEN-ACTIVATED KINASE KINASE KINASE"/>
    <property type="match status" value="1"/>
</dbReference>
<dbReference type="SUPFAM" id="SSF56112">
    <property type="entry name" value="Protein kinase-like (PK-like)"/>
    <property type="match status" value="1"/>
</dbReference>
<dbReference type="InterPro" id="IPR000719">
    <property type="entry name" value="Prot_kinase_dom"/>
</dbReference>
<dbReference type="CDD" id="cd14014">
    <property type="entry name" value="STKc_PknB_like"/>
    <property type="match status" value="1"/>
</dbReference>
<dbReference type="InterPro" id="IPR011009">
    <property type="entry name" value="Kinase-like_dom_sf"/>
</dbReference>
<dbReference type="InterPro" id="IPR008271">
    <property type="entry name" value="Ser/Thr_kinase_AS"/>
</dbReference>
<dbReference type="EMBL" id="BAAARW010000012">
    <property type="protein sequence ID" value="GAA2420882.1"/>
    <property type="molecule type" value="Genomic_DNA"/>
</dbReference>
<reference evidence="2 3" key="1">
    <citation type="journal article" date="2019" name="Int. J. Syst. Evol. Microbiol.">
        <title>The Global Catalogue of Microorganisms (GCM) 10K type strain sequencing project: providing services to taxonomists for standard genome sequencing and annotation.</title>
        <authorList>
            <consortium name="The Broad Institute Genomics Platform"/>
            <consortium name="The Broad Institute Genome Sequencing Center for Infectious Disease"/>
            <person name="Wu L."/>
            <person name="Ma J."/>
        </authorList>
    </citation>
    <scope>NUCLEOTIDE SEQUENCE [LARGE SCALE GENOMIC DNA]</scope>
    <source>
        <strain evidence="2 3">JCM 3325</strain>
    </source>
</reference>
<proteinExistence type="predicted"/>
<dbReference type="Pfam" id="PF00069">
    <property type="entry name" value="Pkinase"/>
    <property type="match status" value="1"/>
</dbReference>
<comment type="caution">
    <text evidence="2">The sequence shown here is derived from an EMBL/GenBank/DDBJ whole genome shotgun (WGS) entry which is preliminary data.</text>
</comment>
<dbReference type="Proteomes" id="UP001501231">
    <property type="component" value="Unassembled WGS sequence"/>
</dbReference>
<keyword evidence="3" id="KW-1185">Reference proteome</keyword>
<organism evidence="2 3">
    <name type="scientific">Actinomadura vinacea</name>
    <dbReference type="NCBI Taxonomy" id="115336"/>
    <lineage>
        <taxon>Bacteria</taxon>
        <taxon>Bacillati</taxon>
        <taxon>Actinomycetota</taxon>
        <taxon>Actinomycetes</taxon>
        <taxon>Streptosporangiales</taxon>
        <taxon>Thermomonosporaceae</taxon>
        <taxon>Actinomadura</taxon>
    </lineage>
</organism>
<protein>
    <recommendedName>
        <fullName evidence="1">Protein kinase domain-containing protein</fullName>
    </recommendedName>
</protein>
<dbReference type="PROSITE" id="PS00108">
    <property type="entry name" value="PROTEIN_KINASE_ST"/>
    <property type="match status" value="1"/>
</dbReference>
<dbReference type="PROSITE" id="PS50011">
    <property type="entry name" value="PROTEIN_KINASE_DOM"/>
    <property type="match status" value="1"/>
</dbReference>
<dbReference type="Gene3D" id="1.10.510.10">
    <property type="entry name" value="Transferase(Phosphotransferase) domain 1"/>
    <property type="match status" value="1"/>
</dbReference>